<comment type="catalytic activity">
    <reaction evidence="9 10">
        <text>L-glutamine + H2O = L-glutamate + NH4(+)</text>
        <dbReference type="Rhea" id="RHEA:15889"/>
        <dbReference type="ChEBI" id="CHEBI:15377"/>
        <dbReference type="ChEBI" id="CHEBI:28938"/>
        <dbReference type="ChEBI" id="CHEBI:29985"/>
        <dbReference type="ChEBI" id="CHEBI:58359"/>
        <dbReference type="EC" id="3.5.1.2"/>
    </reaction>
</comment>
<comment type="subcellular location">
    <subcellularLocation>
        <location evidence="10">Cytoplasm</location>
    </subcellularLocation>
</comment>
<evidence type="ECO:0000256" key="9">
    <source>
        <dbReference type="ARBA" id="ARBA00049534"/>
    </source>
</evidence>
<reference evidence="13 14" key="1">
    <citation type="submission" date="2019-03" db="EMBL/GenBank/DDBJ databases">
        <title>Genomic Encyclopedia of Type Strains, Phase IV (KMG-IV): sequencing the most valuable type-strain genomes for metagenomic binning, comparative biology and taxonomic classification.</title>
        <authorList>
            <person name="Goeker M."/>
        </authorList>
    </citation>
    <scope>NUCLEOTIDE SEQUENCE [LARGE SCALE GENOMIC DNA]</scope>
    <source>
        <strain evidence="13 14">DSM 26377</strain>
    </source>
</reference>
<dbReference type="RefSeq" id="WP_133881627.1">
    <property type="nucleotide sequence ID" value="NZ_MWIN01000010.1"/>
</dbReference>
<evidence type="ECO:0000256" key="7">
    <source>
        <dbReference type="ARBA" id="ARBA00023239"/>
    </source>
</evidence>
<keyword evidence="14" id="KW-1185">Reference proteome</keyword>
<dbReference type="InterPro" id="IPR010139">
    <property type="entry name" value="Imidazole-glycPsynth_HisH"/>
</dbReference>
<comment type="catalytic activity">
    <reaction evidence="8 10">
        <text>5-[(5-phospho-1-deoxy-D-ribulos-1-ylimino)methylamino]-1-(5-phospho-beta-D-ribosyl)imidazole-4-carboxamide + L-glutamine = D-erythro-1-(imidazol-4-yl)glycerol 3-phosphate + 5-amino-1-(5-phospho-beta-D-ribosyl)imidazole-4-carboxamide + L-glutamate + H(+)</text>
        <dbReference type="Rhea" id="RHEA:24793"/>
        <dbReference type="ChEBI" id="CHEBI:15378"/>
        <dbReference type="ChEBI" id="CHEBI:29985"/>
        <dbReference type="ChEBI" id="CHEBI:58278"/>
        <dbReference type="ChEBI" id="CHEBI:58359"/>
        <dbReference type="ChEBI" id="CHEBI:58475"/>
        <dbReference type="ChEBI" id="CHEBI:58525"/>
        <dbReference type="EC" id="4.3.2.10"/>
    </reaction>
</comment>
<evidence type="ECO:0000256" key="2">
    <source>
        <dbReference type="ARBA" id="ARBA00022490"/>
    </source>
</evidence>
<evidence type="ECO:0000313" key="14">
    <source>
        <dbReference type="Proteomes" id="UP000295341"/>
    </source>
</evidence>
<feature type="active site" evidence="10 11">
    <location>
        <position position="192"/>
    </location>
</feature>
<evidence type="ECO:0000256" key="10">
    <source>
        <dbReference type="HAMAP-Rule" id="MF_00278"/>
    </source>
</evidence>
<dbReference type="EC" id="4.3.2.10" evidence="10"/>
<feature type="domain" description="Glutamine amidotransferase" evidence="12">
    <location>
        <begin position="6"/>
        <end position="207"/>
    </location>
</feature>
<comment type="caution">
    <text evidence="13">The sequence shown here is derived from an EMBL/GenBank/DDBJ whole genome shotgun (WGS) entry which is preliminary data.</text>
</comment>
<keyword evidence="3 10" id="KW-0028">Amino-acid biosynthesis</keyword>
<dbReference type="PANTHER" id="PTHR42701:SF2">
    <property type="entry name" value="IMIDAZOLE GLYCEROL PHOSPHATE SYNTHASE SUBUNIT HISH 1"/>
    <property type="match status" value="1"/>
</dbReference>
<dbReference type="HAMAP" id="MF_00278">
    <property type="entry name" value="HisH"/>
    <property type="match status" value="1"/>
</dbReference>
<dbReference type="PIRSF" id="PIRSF000495">
    <property type="entry name" value="Amidotransf_hisH"/>
    <property type="match status" value="1"/>
</dbReference>
<dbReference type="GO" id="GO:0016829">
    <property type="term" value="F:lyase activity"/>
    <property type="evidence" value="ECO:0007669"/>
    <property type="project" value="UniProtKB-KW"/>
</dbReference>
<keyword evidence="7 10" id="KW-0456">Lyase</keyword>
<evidence type="ECO:0000256" key="11">
    <source>
        <dbReference type="PIRSR" id="PIRSR000495-1"/>
    </source>
</evidence>
<evidence type="ECO:0000256" key="1">
    <source>
        <dbReference type="ARBA" id="ARBA00005091"/>
    </source>
</evidence>
<accession>A0A4R7P326</accession>
<dbReference type="SUPFAM" id="SSF52317">
    <property type="entry name" value="Class I glutamine amidotransferase-like"/>
    <property type="match status" value="1"/>
</dbReference>
<dbReference type="InterPro" id="IPR017926">
    <property type="entry name" value="GATASE"/>
</dbReference>
<keyword evidence="6 10" id="KW-0368">Histidine biosynthesis</keyword>
<gene>
    <name evidence="10" type="primary">hisH</name>
    <name evidence="13" type="ORF">DFR24_2396</name>
</gene>
<comment type="pathway">
    <text evidence="1 10">Amino-acid biosynthesis; L-histidine biosynthesis; L-histidine from 5-phospho-alpha-D-ribose 1-diphosphate: step 5/9.</text>
</comment>
<dbReference type="PROSITE" id="PS51273">
    <property type="entry name" value="GATASE_TYPE_1"/>
    <property type="match status" value="1"/>
</dbReference>
<evidence type="ECO:0000256" key="5">
    <source>
        <dbReference type="ARBA" id="ARBA00022962"/>
    </source>
</evidence>
<dbReference type="CDD" id="cd01748">
    <property type="entry name" value="GATase1_IGP_Synthase"/>
    <property type="match status" value="1"/>
</dbReference>
<evidence type="ECO:0000256" key="4">
    <source>
        <dbReference type="ARBA" id="ARBA00022801"/>
    </source>
</evidence>
<dbReference type="Pfam" id="PF00117">
    <property type="entry name" value="GATase"/>
    <property type="match status" value="1"/>
</dbReference>
<dbReference type="GO" id="GO:0004359">
    <property type="term" value="F:glutaminase activity"/>
    <property type="evidence" value="ECO:0007669"/>
    <property type="project" value="UniProtKB-EC"/>
</dbReference>
<keyword evidence="5 10" id="KW-0315">Glutamine amidotransferase</keyword>
<organism evidence="13 14">
    <name type="scientific">Panacagrimonas perspica</name>
    <dbReference type="NCBI Taxonomy" id="381431"/>
    <lineage>
        <taxon>Bacteria</taxon>
        <taxon>Pseudomonadati</taxon>
        <taxon>Pseudomonadota</taxon>
        <taxon>Gammaproteobacteria</taxon>
        <taxon>Nevskiales</taxon>
        <taxon>Nevskiaceae</taxon>
        <taxon>Panacagrimonas</taxon>
    </lineage>
</organism>
<dbReference type="AlphaFoldDB" id="A0A4R7P326"/>
<dbReference type="Gene3D" id="3.40.50.880">
    <property type="match status" value="1"/>
</dbReference>
<comment type="subunit">
    <text evidence="10">Heterodimer of HisH and HisF.</text>
</comment>
<dbReference type="UniPathway" id="UPA00031">
    <property type="reaction ID" value="UER00010"/>
</dbReference>
<dbReference type="GO" id="GO:0000107">
    <property type="term" value="F:imidazoleglycerol-phosphate synthase activity"/>
    <property type="evidence" value="ECO:0007669"/>
    <property type="project" value="UniProtKB-UniRule"/>
</dbReference>
<sequence length="214" mass="23799">MAVIGVIDYGMGNLHSLGKSLERVAGSDRIEISFDPEKLIRCDKLVLPGVGGVLGCMNELRRLELNDLVIEASQKVPMLGVCLGMQVMLEFSEENGGVPALGLFPGEVVRFPDPPKEGTGERLKVPHMGWNRVRQVRPHPVWDGVPDDSWFYFVHSYHARPKQPEHTIGTSEYVHDFTCAIARDNLVAFQFHPEKSQGAGLRLLSNFAHWDGTV</sequence>
<dbReference type="OrthoDB" id="9807137at2"/>
<dbReference type="Proteomes" id="UP000295341">
    <property type="component" value="Unassembled WGS sequence"/>
</dbReference>
<dbReference type="GO" id="GO:0005737">
    <property type="term" value="C:cytoplasm"/>
    <property type="evidence" value="ECO:0007669"/>
    <property type="project" value="UniProtKB-SubCell"/>
</dbReference>
<proteinExistence type="inferred from homology"/>
<comment type="function">
    <text evidence="10">IGPS catalyzes the conversion of PRFAR and glutamine to IGP, AICAR and glutamate. The HisH subunit catalyzes the hydrolysis of glutamine to glutamate and ammonia as part of the synthesis of IGP and AICAR. The resulting ammonia molecule is channeled to the active site of HisF.</text>
</comment>
<evidence type="ECO:0000313" key="13">
    <source>
        <dbReference type="EMBL" id="TDU28037.1"/>
    </source>
</evidence>
<name>A0A4R7P326_9GAMM</name>
<evidence type="ECO:0000256" key="8">
    <source>
        <dbReference type="ARBA" id="ARBA00047838"/>
    </source>
</evidence>
<dbReference type="EMBL" id="SOBT01000009">
    <property type="protein sequence ID" value="TDU28037.1"/>
    <property type="molecule type" value="Genomic_DNA"/>
</dbReference>
<dbReference type="PANTHER" id="PTHR42701">
    <property type="entry name" value="IMIDAZOLE GLYCEROL PHOSPHATE SYNTHASE SUBUNIT HISH"/>
    <property type="match status" value="1"/>
</dbReference>
<dbReference type="EC" id="3.5.1.2" evidence="10"/>
<dbReference type="NCBIfam" id="TIGR01855">
    <property type="entry name" value="IMP_synth_hisH"/>
    <property type="match status" value="1"/>
</dbReference>
<keyword evidence="2 10" id="KW-0963">Cytoplasm</keyword>
<feature type="active site" evidence="10 11">
    <location>
        <position position="194"/>
    </location>
</feature>
<protein>
    <recommendedName>
        <fullName evidence="10">Imidazole glycerol phosphate synthase subunit HisH</fullName>
        <ecNumber evidence="10">4.3.2.10</ecNumber>
    </recommendedName>
    <alternativeName>
        <fullName evidence="10">IGP synthase glutaminase subunit</fullName>
        <ecNumber evidence="10">3.5.1.2</ecNumber>
    </alternativeName>
    <alternativeName>
        <fullName evidence="10">IGP synthase subunit HisH</fullName>
    </alternativeName>
    <alternativeName>
        <fullName evidence="10">ImGP synthase subunit HisH</fullName>
        <shortName evidence="10">IGPS subunit HisH</shortName>
    </alternativeName>
</protein>
<evidence type="ECO:0000256" key="3">
    <source>
        <dbReference type="ARBA" id="ARBA00022605"/>
    </source>
</evidence>
<evidence type="ECO:0000259" key="12">
    <source>
        <dbReference type="Pfam" id="PF00117"/>
    </source>
</evidence>
<dbReference type="GO" id="GO:0000105">
    <property type="term" value="P:L-histidine biosynthetic process"/>
    <property type="evidence" value="ECO:0007669"/>
    <property type="project" value="UniProtKB-UniRule"/>
</dbReference>
<feature type="active site" description="Nucleophile" evidence="10 11">
    <location>
        <position position="82"/>
    </location>
</feature>
<keyword evidence="4 10" id="KW-0378">Hydrolase</keyword>
<evidence type="ECO:0000256" key="6">
    <source>
        <dbReference type="ARBA" id="ARBA00023102"/>
    </source>
</evidence>
<dbReference type="InterPro" id="IPR029062">
    <property type="entry name" value="Class_I_gatase-like"/>
</dbReference>